<dbReference type="Pfam" id="PF13679">
    <property type="entry name" value="Methyltransf_32"/>
    <property type="match status" value="1"/>
</dbReference>
<gene>
    <name evidence="2" type="ORF">TTRE_0000006301</name>
</gene>
<reference evidence="2" key="2">
    <citation type="submission" date="2014-03" db="EMBL/GenBank/DDBJ databases">
        <title>The whipworm genome and dual-species transcriptomics of an intimate host-pathogen interaction.</title>
        <authorList>
            <person name="Foth B.J."/>
            <person name="Tsai I.J."/>
            <person name="Reid A.J."/>
            <person name="Bancroft A.J."/>
            <person name="Nichol S."/>
            <person name="Tracey A."/>
            <person name="Holroyd N."/>
            <person name="Cotton J.A."/>
            <person name="Stanley E.J."/>
            <person name="Zarowiecki M."/>
            <person name="Liu J.Z."/>
            <person name="Huckvale T."/>
            <person name="Cooper P.J."/>
            <person name="Grencis R.K."/>
            <person name="Berriman M."/>
        </authorList>
    </citation>
    <scope>NUCLEOTIDE SEQUENCE [LARGE SCALE GENOMIC DNA]</scope>
</reference>
<dbReference type="Gene3D" id="3.40.50.150">
    <property type="entry name" value="Vaccinia Virus protein VP39"/>
    <property type="match status" value="1"/>
</dbReference>
<dbReference type="SUPFAM" id="SSF53335">
    <property type="entry name" value="S-adenosyl-L-methionine-dependent methyltransferases"/>
    <property type="match status" value="1"/>
</dbReference>
<dbReference type="STRING" id="36087.A0A077YVN1"/>
<accession>A0A077YVN1</accession>
<keyword evidence="3" id="KW-1185">Reference proteome</keyword>
<dbReference type="InterPro" id="IPR025714">
    <property type="entry name" value="Methyltranfer_dom"/>
</dbReference>
<reference evidence="2" key="1">
    <citation type="submission" date="2014-01" db="EMBL/GenBank/DDBJ databases">
        <authorList>
            <person name="Aslett M."/>
        </authorList>
    </citation>
    <scope>NUCLEOTIDE SEQUENCE</scope>
</reference>
<proteinExistence type="predicted"/>
<protein>
    <submittedName>
        <fullName evidence="2">Methyltransf 32 domain containing protein</fullName>
    </submittedName>
</protein>
<dbReference type="PANTHER" id="PTHR12496">
    <property type="entry name" value="CGI-41 METHYLTRANSFERASE"/>
    <property type="match status" value="1"/>
</dbReference>
<dbReference type="Proteomes" id="UP000030665">
    <property type="component" value="Unassembled WGS sequence"/>
</dbReference>
<dbReference type="EMBL" id="HG805810">
    <property type="protein sequence ID" value="CDW51804.1"/>
    <property type="molecule type" value="Genomic_DNA"/>
</dbReference>
<evidence type="ECO:0000313" key="3">
    <source>
        <dbReference type="Proteomes" id="UP000030665"/>
    </source>
</evidence>
<evidence type="ECO:0000259" key="1">
    <source>
        <dbReference type="Pfam" id="PF13679"/>
    </source>
</evidence>
<dbReference type="PANTHER" id="PTHR12496:SF2">
    <property type="entry name" value="METHYLTRANSFERASE-LIKE PROTEIN 25B"/>
    <property type="match status" value="1"/>
</dbReference>
<dbReference type="OrthoDB" id="5875367at2759"/>
<dbReference type="InterPro" id="IPR052220">
    <property type="entry name" value="METTL25"/>
</dbReference>
<evidence type="ECO:0000313" key="2">
    <source>
        <dbReference type="EMBL" id="CDW51804.1"/>
    </source>
</evidence>
<dbReference type="CDD" id="cd02440">
    <property type="entry name" value="AdoMet_MTases"/>
    <property type="match status" value="1"/>
</dbReference>
<dbReference type="InterPro" id="IPR029063">
    <property type="entry name" value="SAM-dependent_MTases_sf"/>
</dbReference>
<dbReference type="AlphaFoldDB" id="A0A077YVN1"/>
<sequence>MESQTNESLFEIVDELETQVFLEKLISVTAQYNWLLNAFMVDFFVDELYLRIPRCWQQLYMTVRVEDIIFLLSASTHTSSTRVWPLSLLALRSFISTHSLRRHPLVSVDTVCPLPAGRSSKGLSINHLEHVSPKKMHQIRILGSLVGRFFECSNMLVGGTVVDAGSGKGHLSRLLHEVYGLKVIAVDCNDAVVSRSRVIDLKRVNKKLSTDSPIVHLVQRLTKQGWLDSLSKSEPLALIGLHACGHLSEHLIREFVVSDRCKLLLSVGCCYMHLATEHQTWKPLSRRLQSLKTTASFGYAALDCACHSNERFISKLTDANKSSSLVVHSYRAALEWLLVCRLCFSRRSRLYPVREARLLSFAEYAEKATRNLNLNLNYSELENDLTVRWMLKQWPQVAFFYALRSLLAPLVESIILLDRALFLRENGSEVLLAPLFDPLVCARNLLLVGFKASPTACVPWKRPH</sequence>
<name>A0A077YVN1_TRITR</name>
<feature type="domain" description="Methyltransferase" evidence="1">
    <location>
        <begin position="134"/>
        <end position="276"/>
    </location>
</feature>
<organism evidence="2 3">
    <name type="scientific">Trichuris trichiura</name>
    <name type="common">Whipworm</name>
    <name type="synonym">Trichocephalus trichiurus</name>
    <dbReference type="NCBI Taxonomy" id="36087"/>
    <lineage>
        <taxon>Eukaryota</taxon>
        <taxon>Metazoa</taxon>
        <taxon>Ecdysozoa</taxon>
        <taxon>Nematoda</taxon>
        <taxon>Enoplea</taxon>
        <taxon>Dorylaimia</taxon>
        <taxon>Trichinellida</taxon>
        <taxon>Trichuridae</taxon>
        <taxon>Trichuris</taxon>
    </lineage>
</organism>